<protein>
    <recommendedName>
        <fullName evidence="4">Lipoprotein</fullName>
    </recommendedName>
</protein>
<keyword evidence="1" id="KW-0732">Signal</keyword>
<sequence length="134" mass="15524">MLFKKASNFVFICIISVCSTLPLGEPEFVSQDGSDKIILPFKKDTDIAKFEFYESKIGEFPDYTSSNFNIDEINFKINMLKTKVVDILYIDIGFIDKEKGLQYTVCVTTKNEEVFLFNPFIWDKNTGRFKLIKT</sequence>
<feature type="signal peptide" evidence="1">
    <location>
        <begin position="1"/>
        <end position="20"/>
    </location>
</feature>
<name>R0M9E0_NOSB1</name>
<dbReference type="VEuPathDB" id="MicrosporidiaDB:NBO_22g0001"/>
<feature type="chain" id="PRO_5004355138" description="Lipoprotein" evidence="1">
    <location>
        <begin position="21"/>
        <end position="134"/>
    </location>
</feature>
<evidence type="ECO:0000313" key="2">
    <source>
        <dbReference type="EMBL" id="EOB14599.1"/>
    </source>
</evidence>
<evidence type="ECO:0008006" key="4">
    <source>
        <dbReference type="Google" id="ProtNLM"/>
    </source>
</evidence>
<evidence type="ECO:0000313" key="3">
    <source>
        <dbReference type="Proteomes" id="UP000016927"/>
    </source>
</evidence>
<accession>R0M9E0</accession>
<dbReference type="AlphaFoldDB" id="R0M9E0"/>
<dbReference type="HOGENOM" id="CLU_1876037_0_0_1"/>
<proteinExistence type="predicted"/>
<reference evidence="2 3" key="1">
    <citation type="journal article" date="2013" name="BMC Genomics">
        <title>Comparative genomics of parasitic silkworm microsporidia reveal an association between genome expansion and host adaptation.</title>
        <authorList>
            <person name="Pan G."/>
            <person name="Xu J."/>
            <person name="Li T."/>
            <person name="Xia Q."/>
            <person name="Liu S.L."/>
            <person name="Zhang G."/>
            <person name="Li S."/>
            <person name="Li C."/>
            <person name="Liu H."/>
            <person name="Yang L."/>
            <person name="Liu T."/>
            <person name="Zhang X."/>
            <person name="Wu Z."/>
            <person name="Fan W."/>
            <person name="Dang X."/>
            <person name="Xiang H."/>
            <person name="Tao M."/>
            <person name="Li Y."/>
            <person name="Hu J."/>
            <person name="Li Z."/>
            <person name="Lin L."/>
            <person name="Luo J."/>
            <person name="Geng L."/>
            <person name="Wang L."/>
            <person name="Long M."/>
            <person name="Wan Y."/>
            <person name="He N."/>
            <person name="Zhang Z."/>
            <person name="Lu C."/>
            <person name="Keeling P.J."/>
            <person name="Wang J."/>
            <person name="Xiang Z."/>
            <person name="Zhou Z."/>
        </authorList>
    </citation>
    <scope>NUCLEOTIDE SEQUENCE [LARGE SCALE GENOMIC DNA]</scope>
    <source>
        <strain evidence="3">CQ1 / CVCC 102059</strain>
    </source>
</reference>
<dbReference type="EMBL" id="KB908930">
    <property type="protein sequence ID" value="EOB14599.1"/>
    <property type="molecule type" value="Genomic_DNA"/>
</dbReference>
<gene>
    <name evidence="2" type="ORF">NBO_22g0001</name>
</gene>
<evidence type="ECO:0000256" key="1">
    <source>
        <dbReference type="SAM" id="SignalP"/>
    </source>
</evidence>
<organism evidence="2 3">
    <name type="scientific">Nosema bombycis (strain CQ1 / CVCC 102059)</name>
    <name type="common">Microsporidian parasite</name>
    <name type="synonym">Pebrine of silkworm</name>
    <dbReference type="NCBI Taxonomy" id="578461"/>
    <lineage>
        <taxon>Eukaryota</taxon>
        <taxon>Fungi</taxon>
        <taxon>Fungi incertae sedis</taxon>
        <taxon>Microsporidia</taxon>
        <taxon>Nosematidae</taxon>
        <taxon>Nosema</taxon>
    </lineage>
</organism>
<keyword evidence="3" id="KW-1185">Reference proteome</keyword>
<dbReference type="Proteomes" id="UP000016927">
    <property type="component" value="Unassembled WGS sequence"/>
</dbReference>